<dbReference type="GO" id="GO:0032865">
    <property type="term" value="C:ERMES complex"/>
    <property type="evidence" value="ECO:0007669"/>
    <property type="project" value="InterPro"/>
</dbReference>
<feature type="compositionally biased region" description="Low complexity" evidence="1">
    <location>
        <begin position="69"/>
        <end position="80"/>
    </location>
</feature>
<proteinExistence type="predicted"/>
<dbReference type="EMBL" id="JAHFXS010001330">
    <property type="protein sequence ID" value="KAG9978152.1"/>
    <property type="molecule type" value="Genomic_DNA"/>
</dbReference>
<feature type="compositionally biased region" description="Low complexity" evidence="1">
    <location>
        <begin position="194"/>
        <end position="206"/>
    </location>
</feature>
<evidence type="ECO:0000313" key="2">
    <source>
        <dbReference type="EMBL" id="KAG9978152.1"/>
    </source>
</evidence>
<feature type="region of interest" description="Disordered" evidence="1">
    <location>
        <begin position="267"/>
        <end position="293"/>
    </location>
</feature>
<dbReference type="AlphaFoldDB" id="A0A9P8JRT8"/>
<feature type="compositionally biased region" description="Low complexity" evidence="1">
    <location>
        <begin position="230"/>
        <end position="244"/>
    </location>
</feature>
<feature type="compositionally biased region" description="Polar residues" evidence="1">
    <location>
        <begin position="180"/>
        <end position="193"/>
    </location>
</feature>
<dbReference type="InterPro" id="IPR027536">
    <property type="entry name" value="MDM34"/>
</dbReference>
<feature type="region of interest" description="Disordered" evidence="1">
    <location>
        <begin position="38"/>
        <end position="244"/>
    </location>
</feature>
<reference evidence="2" key="1">
    <citation type="journal article" date="2021" name="J Fungi (Basel)">
        <title>Virulence traits and population genomics of the black yeast Aureobasidium melanogenum.</title>
        <authorList>
            <person name="Cernosa A."/>
            <person name="Sun X."/>
            <person name="Gostincar C."/>
            <person name="Fang C."/>
            <person name="Gunde-Cimerman N."/>
            <person name="Song Z."/>
        </authorList>
    </citation>
    <scope>NUCLEOTIDE SEQUENCE</scope>
    <source>
        <strain evidence="2">EXF-9298</strain>
    </source>
</reference>
<protein>
    <submittedName>
        <fullName evidence="2">Uncharacterized protein</fullName>
    </submittedName>
</protein>
<dbReference type="GO" id="GO:0015914">
    <property type="term" value="P:phospholipid transport"/>
    <property type="evidence" value="ECO:0007669"/>
    <property type="project" value="TreeGrafter"/>
</dbReference>
<organism evidence="2 3">
    <name type="scientific">Aureobasidium melanogenum</name>
    <name type="common">Aureobasidium pullulans var. melanogenum</name>
    <dbReference type="NCBI Taxonomy" id="46634"/>
    <lineage>
        <taxon>Eukaryota</taxon>
        <taxon>Fungi</taxon>
        <taxon>Dikarya</taxon>
        <taxon>Ascomycota</taxon>
        <taxon>Pezizomycotina</taxon>
        <taxon>Dothideomycetes</taxon>
        <taxon>Dothideomycetidae</taxon>
        <taxon>Dothideales</taxon>
        <taxon>Saccotheciaceae</taxon>
        <taxon>Aureobasidium</taxon>
    </lineage>
</organism>
<feature type="non-terminal residue" evidence="2">
    <location>
        <position position="1"/>
    </location>
</feature>
<feature type="non-terminal residue" evidence="2">
    <location>
        <position position="293"/>
    </location>
</feature>
<accession>A0A9P8JRT8</accession>
<sequence length="293" mass="31582">SFSQKNLLRLAALSESQQTLSLFTPAIRDTVFRAWASSKESQDSSAVATPLARPNPLSRIHSSIGTPKSWSSASSDVSDAPTHSSRPSLASHSTSSTVYSMGTSRSRAHAAKKRKNRVVNLRKTAPEDNTNDADSVTTNVSEEVPAPSITLTEPPQTPRRTPKAEPEAVQKTPASHVRFSASQEQSRPISGNQTPTTTTTTTTTTPKPQRPALSAVQTQPGPKDKKAELANRSSSASRLRFNSEGSTGGILEQAWMMKMAAEVTRRVQEEKATNGGFWHQSEEPEHPPPAYAA</sequence>
<evidence type="ECO:0000256" key="1">
    <source>
        <dbReference type="SAM" id="MobiDB-lite"/>
    </source>
</evidence>
<dbReference type="GO" id="GO:1990456">
    <property type="term" value="P:mitochondrion-endoplasmic reticulum membrane tethering"/>
    <property type="evidence" value="ECO:0007669"/>
    <property type="project" value="TreeGrafter"/>
</dbReference>
<dbReference type="GO" id="GO:0007005">
    <property type="term" value="P:mitochondrion organization"/>
    <property type="evidence" value="ECO:0007669"/>
    <property type="project" value="InterPro"/>
</dbReference>
<dbReference type="Proteomes" id="UP000729357">
    <property type="component" value="Unassembled WGS sequence"/>
</dbReference>
<keyword evidence="3" id="KW-1185">Reference proteome</keyword>
<dbReference type="PANTHER" id="PTHR28185">
    <property type="entry name" value="MITOCHONDRIAL DISTRIBUTION AND MORPHOLOGY PROTEIN 34"/>
    <property type="match status" value="1"/>
</dbReference>
<dbReference type="PANTHER" id="PTHR28185:SF1">
    <property type="entry name" value="MITOCHONDRIAL DISTRIBUTION AND MORPHOLOGY PROTEIN 34"/>
    <property type="match status" value="1"/>
</dbReference>
<gene>
    <name evidence="2" type="ORF">KCU98_g9611</name>
</gene>
<feature type="compositionally biased region" description="Polar residues" evidence="1">
    <location>
        <begin position="132"/>
        <end position="141"/>
    </location>
</feature>
<feature type="compositionally biased region" description="Basic residues" evidence="1">
    <location>
        <begin position="106"/>
        <end position="117"/>
    </location>
</feature>
<name>A0A9P8JRT8_AURME</name>
<feature type="compositionally biased region" description="Polar residues" evidence="1">
    <location>
        <begin position="81"/>
        <end position="105"/>
    </location>
</feature>
<comment type="caution">
    <text evidence="2">The sequence shown here is derived from an EMBL/GenBank/DDBJ whole genome shotgun (WGS) entry which is preliminary data.</text>
</comment>
<evidence type="ECO:0000313" key="3">
    <source>
        <dbReference type="Proteomes" id="UP000729357"/>
    </source>
</evidence>
<reference evidence="2" key="2">
    <citation type="submission" date="2021-08" db="EMBL/GenBank/DDBJ databases">
        <authorList>
            <person name="Gostincar C."/>
            <person name="Sun X."/>
            <person name="Song Z."/>
            <person name="Gunde-Cimerman N."/>
        </authorList>
    </citation>
    <scope>NUCLEOTIDE SEQUENCE</scope>
    <source>
        <strain evidence="2">EXF-9298</strain>
    </source>
</reference>